<dbReference type="Proteomes" id="UP001139981">
    <property type="component" value="Unassembled WGS sequence"/>
</dbReference>
<reference evidence="1" key="1">
    <citation type="submission" date="2022-07" db="EMBL/GenBank/DDBJ databases">
        <title>Phylogenomic reconstructions and comparative analyses of Kickxellomycotina fungi.</title>
        <authorList>
            <person name="Reynolds N.K."/>
            <person name="Stajich J.E."/>
            <person name="Barry K."/>
            <person name="Grigoriev I.V."/>
            <person name="Crous P."/>
            <person name="Smith M.E."/>
        </authorList>
    </citation>
    <scope>NUCLEOTIDE SEQUENCE</scope>
    <source>
        <strain evidence="1">CBS 190363</strain>
    </source>
</reference>
<proteinExistence type="predicted"/>
<name>A0ACC1LRU2_9FUNG</name>
<feature type="non-terminal residue" evidence="1">
    <location>
        <position position="305"/>
    </location>
</feature>
<evidence type="ECO:0000313" key="1">
    <source>
        <dbReference type="EMBL" id="KAJ2877961.1"/>
    </source>
</evidence>
<gene>
    <name evidence="1" type="ORF">IWW38_006440</name>
</gene>
<sequence>MPGSSGRAFVFLCASSGQVSVLEYNSFGAHQVRSVGTVTEEPRMGGAACVTAAALSDDSCILTVGYNAPAHRSALAAVATHEIAIKHSKRADQPMHAAFKGLVHLAGSLPGNGQDSVDSPMTLLADATIAQLAIYDKRHEAHPSGTHGPLVIAALASASVSGQRRARYGFVSTWVLEAGASQLSQMTSQWAAEPGAVFGMHLSSRSTLLEVVTEKHVLVGDAFAGPTQDITSSNRHGIGKALDIDAYARDTGEFVYTTAVRTALIEQRRRMDGELFIDLLLRMAGISCTKSSNAYPPRTPAAQRA</sequence>
<keyword evidence="2" id="KW-1185">Reference proteome</keyword>
<evidence type="ECO:0000313" key="2">
    <source>
        <dbReference type="Proteomes" id="UP001139981"/>
    </source>
</evidence>
<organism evidence="1 2">
    <name type="scientific">Coemansia aciculifera</name>
    <dbReference type="NCBI Taxonomy" id="417176"/>
    <lineage>
        <taxon>Eukaryota</taxon>
        <taxon>Fungi</taxon>
        <taxon>Fungi incertae sedis</taxon>
        <taxon>Zoopagomycota</taxon>
        <taxon>Kickxellomycotina</taxon>
        <taxon>Kickxellomycetes</taxon>
        <taxon>Kickxellales</taxon>
        <taxon>Kickxellaceae</taxon>
        <taxon>Coemansia</taxon>
    </lineage>
</organism>
<accession>A0ACC1LRU2</accession>
<comment type="caution">
    <text evidence="1">The sequence shown here is derived from an EMBL/GenBank/DDBJ whole genome shotgun (WGS) entry which is preliminary data.</text>
</comment>
<dbReference type="EMBL" id="JANBVB010003670">
    <property type="protein sequence ID" value="KAJ2877961.1"/>
    <property type="molecule type" value="Genomic_DNA"/>
</dbReference>
<protein>
    <submittedName>
        <fullName evidence="1">Uncharacterized protein</fullName>
    </submittedName>
</protein>